<protein>
    <submittedName>
        <fullName evidence="2">Uncharacterized protein</fullName>
    </submittedName>
</protein>
<sequence>MKTEEILGLVNVIFYTLHIVIFTILAYRQNKNGGIKSALLVLIFLFVLFFIALQVGGFIAGAFFIGKEMTSKLKAIHDTLVIFISTIIESPVWFIFLKRKKEQDETENNSTNSAR</sequence>
<name>A0A0P1MYP9_9BACT</name>
<feature type="transmembrane region" description="Helical" evidence="1">
    <location>
        <begin position="39"/>
        <end position="65"/>
    </location>
</feature>
<feature type="transmembrane region" description="Helical" evidence="1">
    <location>
        <begin position="80"/>
        <end position="97"/>
    </location>
</feature>
<evidence type="ECO:0000313" key="2">
    <source>
        <dbReference type="EMBL" id="CUT01310.1"/>
    </source>
</evidence>
<keyword evidence="1" id="KW-1133">Transmembrane helix</keyword>
<dbReference type="OrthoDB" id="9804854at2"/>
<dbReference type="AlphaFoldDB" id="A0A0P1MYP9"/>
<evidence type="ECO:0000256" key="1">
    <source>
        <dbReference type="SAM" id="Phobius"/>
    </source>
</evidence>
<dbReference type="Proteomes" id="UP000199197">
    <property type="component" value="Unassembled WGS sequence"/>
</dbReference>
<proteinExistence type="predicted"/>
<gene>
    <name evidence="2" type="ORF">JGI23_01011</name>
</gene>
<accession>A0A0P1MYP9</accession>
<keyword evidence="3" id="KW-1185">Reference proteome</keyword>
<organism evidence="2 3">
    <name type="scientific">Candidatus Chryseopegocella kryptomonas</name>
    <dbReference type="NCBI Taxonomy" id="1633643"/>
    <lineage>
        <taxon>Bacteria</taxon>
        <taxon>Pseudomonadati</taxon>
        <taxon>Candidatus Kryptoniota</taxon>
        <taxon>Candidatus Chryseopegocella</taxon>
    </lineage>
</organism>
<keyword evidence="1" id="KW-0472">Membrane</keyword>
<evidence type="ECO:0000313" key="3">
    <source>
        <dbReference type="Proteomes" id="UP000199197"/>
    </source>
</evidence>
<dbReference type="RefSeq" id="WP_092349464.1">
    <property type="nucleotide sequence ID" value="NZ_CZVW01000009.1"/>
</dbReference>
<reference evidence="3" key="1">
    <citation type="submission" date="2015-11" db="EMBL/GenBank/DDBJ databases">
        <authorList>
            <person name="Varghese N."/>
        </authorList>
    </citation>
    <scope>NUCLEOTIDE SEQUENCE [LARGE SCALE GENOMIC DNA]</scope>
    <source>
        <strain evidence="3">JGI-23</strain>
    </source>
</reference>
<feature type="transmembrane region" description="Helical" evidence="1">
    <location>
        <begin position="6"/>
        <end position="27"/>
    </location>
</feature>
<keyword evidence="1" id="KW-0812">Transmembrane</keyword>
<dbReference type="EMBL" id="CZVW01000009">
    <property type="protein sequence ID" value="CUT01310.1"/>
    <property type="molecule type" value="Genomic_DNA"/>
</dbReference>